<keyword evidence="2 5" id="KW-0547">Nucleotide-binding</keyword>
<gene>
    <name evidence="9" type="ORF">G3T16_11095</name>
</gene>
<evidence type="ECO:0000256" key="4">
    <source>
        <dbReference type="ARBA" id="ARBA00022840"/>
    </source>
</evidence>
<evidence type="ECO:0000259" key="8">
    <source>
        <dbReference type="PROSITE" id="PS50011"/>
    </source>
</evidence>
<keyword evidence="10" id="KW-1185">Reference proteome</keyword>
<keyword evidence="7" id="KW-0472">Membrane</keyword>
<protein>
    <submittedName>
        <fullName evidence="9">Serine/threonine protein kinase</fullName>
    </submittedName>
</protein>
<dbReference type="PROSITE" id="PS00108">
    <property type="entry name" value="PROTEIN_KINASE_ST"/>
    <property type="match status" value="1"/>
</dbReference>
<dbReference type="SUPFAM" id="SSF56112">
    <property type="entry name" value="Protein kinase-like (PK-like)"/>
    <property type="match status" value="1"/>
</dbReference>
<dbReference type="KEGG" id="kim:G3T16_11095"/>
<keyword evidence="7" id="KW-1133">Transmembrane helix</keyword>
<feature type="domain" description="Protein kinase" evidence="8">
    <location>
        <begin position="38"/>
        <end position="303"/>
    </location>
</feature>
<dbReference type="RefSeq" id="WP_163495324.1">
    <property type="nucleotide sequence ID" value="NZ_CP048711.1"/>
</dbReference>
<organism evidence="9 10">
    <name type="scientific">Kineobactrum salinum</name>
    <dbReference type="NCBI Taxonomy" id="2708301"/>
    <lineage>
        <taxon>Bacteria</taxon>
        <taxon>Pseudomonadati</taxon>
        <taxon>Pseudomonadota</taxon>
        <taxon>Gammaproteobacteria</taxon>
        <taxon>Cellvibrionales</taxon>
        <taxon>Halieaceae</taxon>
        <taxon>Kineobactrum</taxon>
    </lineage>
</organism>
<dbReference type="InterPro" id="IPR000719">
    <property type="entry name" value="Prot_kinase_dom"/>
</dbReference>
<dbReference type="Pfam" id="PF00069">
    <property type="entry name" value="Pkinase"/>
    <property type="match status" value="1"/>
</dbReference>
<keyword evidence="4 5" id="KW-0067">ATP-binding</keyword>
<evidence type="ECO:0000313" key="9">
    <source>
        <dbReference type="EMBL" id="QIB65883.1"/>
    </source>
</evidence>
<keyword evidence="1" id="KW-0808">Transferase</keyword>
<dbReference type="InterPro" id="IPR017441">
    <property type="entry name" value="Protein_kinase_ATP_BS"/>
</dbReference>
<dbReference type="EMBL" id="CP048711">
    <property type="protein sequence ID" value="QIB65883.1"/>
    <property type="molecule type" value="Genomic_DNA"/>
</dbReference>
<evidence type="ECO:0000256" key="1">
    <source>
        <dbReference type="ARBA" id="ARBA00022679"/>
    </source>
</evidence>
<proteinExistence type="predicted"/>
<dbReference type="Gene3D" id="1.10.510.10">
    <property type="entry name" value="Transferase(Phosphotransferase) domain 1"/>
    <property type="match status" value="1"/>
</dbReference>
<dbReference type="Proteomes" id="UP000477680">
    <property type="component" value="Chromosome"/>
</dbReference>
<dbReference type="InterPro" id="IPR011009">
    <property type="entry name" value="Kinase-like_dom_sf"/>
</dbReference>
<dbReference type="PROSITE" id="PS00107">
    <property type="entry name" value="PROTEIN_KINASE_ATP"/>
    <property type="match status" value="1"/>
</dbReference>
<keyword evidence="3 9" id="KW-0418">Kinase</keyword>
<evidence type="ECO:0000256" key="7">
    <source>
        <dbReference type="SAM" id="Phobius"/>
    </source>
</evidence>
<reference evidence="9 10" key="1">
    <citation type="submission" date="2020-02" db="EMBL/GenBank/DDBJ databases">
        <title>Genome sequencing for Kineobactrum sp. M2.</title>
        <authorList>
            <person name="Park S.-J."/>
        </authorList>
    </citation>
    <scope>NUCLEOTIDE SEQUENCE [LARGE SCALE GENOMIC DNA]</scope>
    <source>
        <strain evidence="9 10">M2</strain>
    </source>
</reference>
<evidence type="ECO:0000256" key="2">
    <source>
        <dbReference type="ARBA" id="ARBA00022741"/>
    </source>
</evidence>
<feature type="region of interest" description="Disordered" evidence="6">
    <location>
        <begin position="1"/>
        <end position="26"/>
    </location>
</feature>
<dbReference type="GO" id="GO:0005524">
    <property type="term" value="F:ATP binding"/>
    <property type="evidence" value="ECO:0007669"/>
    <property type="project" value="UniProtKB-UniRule"/>
</dbReference>
<dbReference type="GO" id="GO:0004674">
    <property type="term" value="F:protein serine/threonine kinase activity"/>
    <property type="evidence" value="ECO:0007669"/>
    <property type="project" value="UniProtKB-KW"/>
</dbReference>
<feature type="binding site" evidence="5">
    <location>
        <position position="70"/>
    </location>
    <ligand>
        <name>ATP</name>
        <dbReference type="ChEBI" id="CHEBI:30616"/>
    </ligand>
</feature>
<keyword evidence="9" id="KW-0723">Serine/threonine-protein kinase</keyword>
<evidence type="ECO:0000256" key="3">
    <source>
        <dbReference type="ARBA" id="ARBA00022777"/>
    </source>
</evidence>
<accession>A0A6C0U248</accession>
<dbReference type="CDD" id="cd14014">
    <property type="entry name" value="STKc_PknB_like"/>
    <property type="match status" value="1"/>
</dbReference>
<dbReference type="Gene3D" id="3.30.200.20">
    <property type="entry name" value="Phosphorylase Kinase, domain 1"/>
    <property type="match status" value="1"/>
</dbReference>
<evidence type="ECO:0000256" key="6">
    <source>
        <dbReference type="SAM" id="MobiDB-lite"/>
    </source>
</evidence>
<name>A0A6C0U248_9GAMM</name>
<dbReference type="PANTHER" id="PTHR43289">
    <property type="entry name" value="MITOGEN-ACTIVATED PROTEIN KINASE KINASE KINASE 20-RELATED"/>
    <property type="match status" value="1"/>
</dbReference>
<dbReference type="PANTHER" id="PTHR43289:SF6">
    <property type="entry name" value="SERINE_THREONINE-PROTEIN KINASE NEKL-3"/>
    <property type="match status" value="1"/>
</dbReference>
<dbReference type="AlphaFoldDB" id="A0A6C0U248"/>
<dbReference type="InterPro" id="IPR008271">
    <property type="entry name" value="Ser/Thr_kinase_AS"/>
</dbReference>
<keyword evidence="7" id="KW-0812">Transmembrane</keyword>
<feature type="transmembrane region" description="Helical" evidence="7">
    <location>
        <begin position="308"/>
        <end position="328"/>
    </location>
</feature>
<sequence>MDTTYGVTLQGDDTAEAPPVYSKPQPAPAPGMVLRGRFVLEQMLGSGGMSKVFLALDRELEDSNPYVAIKVLGDTFKDHPQALTSLRREVNNSRQLNHPNIVGVYHFDRDGDIVFMVMEYMRGQPLDEFLRKHPEGLPWDEAWHIIHGCGEALGYMHQHGVIHSDFKPGNVFLTENNEIKVLDLGIARTLDETLATQNTTRFEAEALMALTPQYASCEMFEGQPPDRRDDIYALGCVAYQLLTGRHPFDGARAIDARSNGLVPMRPAGLRNRQWQALLQTLAHRRRERTTTAAGFLDAFGPVLRGKNAAPWIAVSVLMLVVVLATGGWQMYRGSPEQRFIDELLVQYRDLGNSGTGDQQLGLWLEQGAQNVALATAAYASEEFDRGNYFLHGGTSSAHWVYDLVLRQAPDEASKREAAQGMLELAAAYEFPVQRLLELEREREALELACRGLSVNKHNRGLRELLSTLLDRVANPGNLSACKALPGNLLR</sequence>
<dbReference type="PROSITE" id="PS50011">
    <property type="entry name" value="PROTEIN_KINASE_DOM"/>
    <property type="match status" value="1"/>
</dbReference>
<evidence type="ECO:0000313" key="10">
    <source>
        <dbReference type="Proteomes" id="UP000477680"/>
    </source>
</evidence>
<evidence type="ECO:0000256" key="5">
    <source>
        <dbReference type="PROSITE-ProRule" id="PRU10141"/>
    </source>
</evidence>